<evidence type="ECO:0000313" key="2">
    <source>
        <dbReference type="Proteomes" id="UP000010846"/>
    </source>
</evidence>
<accession>L0ID98</accession>
<dbReference type="Pfam" id="PF12900">
    <property type="entry name" value="Pyridox_ox_2"/>
    <property type="match status" value="1"/>
</dbReference>
<dbReference type="InterPro" id="IPR024747">
    <property type="entry name" value="Pyridox_Oxase-rel"/>
</dbReference>
<dbReference type="InterPro" id="IPR012349">
    <property type="entry name" value="Split_barrel_FMN-bd"/>
</dbReference>
<dbReference type="OrthoDB" id="953at2157"/>
<name>L0ID98_HALRX</name>
<dbReference type="RefSeq" id="WP_015300589.1">
    <property type="nucleotide sequence ID" value="NC_019964.1"/>
</dbReference>
<dbReference type="GeneID" id="14376112"/>
<dbReference type="Gene3D" id="2.30.110.10">
    <property type="entry name" value="Electron Transport, Fmn-binding Protein, Chain A"/>
    <property type="match status" value="1"/>
</dbReference>
<evidence type="ECO:0008006" key="3">
    <source>
        <dbReference type="Google" id="ProtNLM"/>
    </source>
</evidence>
<dbReference type="EMBL" id="CP003050">
    <property type="protein sequence ID" value="AGB15937.1"/>
    <property type="molecule type" value="Genomic_DNA"/>
</dbReference>
<dbReference type="Proteomes" id="UP000010846">
    <property type="component" value="Chromosome"/>
</dbReference>
<gene>
    <name evidence="1" type="ordered locus">Halru_1324</name>
</gene>
<dbReference type="HOGENOM" id="CLU_124266_1_1_2"/>
<evidence type="ECO:0000313" key="1">
    <source>
        <dbReference type="EMBL" id="AGB15937.1"/>
    </source>
</evidence>
<organism evidence="1 2">
    <name type="scientific">Halovivax ruber (strain DSM 18193 / JCM 13892 / XH-70)</name>
    <dbReference type="NCBI Taxonomy" id="797302"/>
    <lineage>
        <taxon>Archaea</taxon>
        <taxon>Methanobacteriati</taxon>
        <taxon>Methanobacteriota</taxon>
        <taxon>Stenosarchaea group</taxon>
        <taxon>Halobacteria</taxon>
        <taxon>Halobacteriales</taxon>
        <taxon>Natrialbaceae</taxon>
        <taxon>Halovivax</taxon>
    </lineage>
</organism>
<dbReference type="KEGG" id="hru:Halru_1324"/>
<dbReference type="STRING" id="797302.Halru_1324"/>
<dbReference type="eggNOG" id="arCOG00513">
    <property type="taxonomic scope" value="Archaea"/>
</dbReference>
<reference evidence="1" key="1">
    <citation type="submission" date="2011-09" db="EMBL/GenBank/DDBJ databases">
        <title>Complete sequence of Halovivax ruber XH-70.</title>
        <authorList>
            <consortium name="US DOE Joint Genome Institute"/>
            <person name="Lucas S."/>
            <person name="Han J."/>
            <person name="Lapidus A."/>
            <person name="Cheng J.-F."/>
            <person name="Goodwin L."/>
            <person name="Pitluck S."/>
            <person name="Peters L."/>
            <person name="Mikhailova N."/>
            <person name="Davenport K."/>
            <person name="Detter J.C."/>
            <person name="Han C."/>
            <person name="Tapia R."/>
            <person name="Land M."/>
            <person name="Hauser L."/>
            <person name="Kyrpides N."/>
            <person name="Ivanova N."/>
            <person name="Pagani I."/>
            <person name="Sproer C."/>
            <person name="Anderson I."/>
            <person name="Woyke T."/>
        </authorList>
    </citation>
    <scope>NUCLEOTIDE SEQUENCE</scope>
    <source>
        <strain evidence="1">XH-70</strain>
    </source>
</reference>
<dbReference type="SUPFAM" id="SSF50475">
    <property type="entry name" value="FMN-binding split barrel"/>
    <property type="match status" value="1"/>
</dbReference>
<protein>
    <recommendedName>
        <fullName evidence="3">Flavin-nucleotide-binding protein</fullName>
    </recommendedName>
</protein>
<dbReference type="AlphaFoldDB" id="L0ID98"/>
<sequence length="149" mass="16794">MQGLRWVQMNDEEIDEFLGRGGTGVISFATPDDESPASIPVSYGYNATDRTFYFNLSSPAERREDGLVEEPVSFVVHQQSDSGWRSVVATGRLEDVSEMPYASDAIQGMWAIEIPIVDVFDRPRREITFQHYRLVPESVSGRKEVSTDD</sequence>
<proteinExistence type="predicted"/>
<keyword evidence="2" id="KW-1185">Reference proteome</keyword>